<protein>
    <submittedName>
        <fullName evidence="1">Uncharacterized protein</fullName>
    </submittedName>
</protein>
<evidence type="ECO:0000313" key="1">
    <source>
        <dbReference type="EMBL" id="MBB6125042.1"/>
    </source>
</evidence>
<sequence length="65" mass="7298">MEKIMHAGCAARFFGNDSGKMALIAIDARWSTIRLHCNSPKVTDAVIGYFQMRIRDRLQVNEVSG</sequence>
<accession>A0A841J3Y0</accession>
<dbReference type="AlphaFoldDB" id="A0A841J3Y0"/>
<dbReference type="EMBL" id="JACIJP010000005">
    <property type="protein sequence ID" value="MBB6125042.1"/>
    <property type="molecule type" value="Genomic_DNA"/>
</dbReference>
<evidence type="ECO:0000313" key="2">
    <source>
        <dbReference type="Proteomes" id="UP000552700"/>
    </source>
</evidence>
<organism evidence="1 2">
    <name type="scientific">Sphingobium subterraneum</name>
    <dbReference type="NCBI Taxonomy" id="627688"/>
    <lineage>
        <taxon>Bacteria</taxon>
        <taxon>Pseudomonadati</taxon>
        <taxon>Pseudomonadota</taxon>
        <taxon>Alphaproteobacteria</taxon>
        <taxon>Sphingomonadales</taxon>
        <taxon>Sphingomonadaceae</taxon>
        <taxon>Sphingobium</taxon>
    </lineage>
</organism>
<keyword evidence="2" id="KW-1185">Reference proteome</keyword>
<name>A0A841J3Y0_9SPHN</name>
<dbReference type="Proteomes" id="UP000552700">
    <property type="component" value="Unassembled WGS sequence"/>
</dbReference>
<comment type="caution">
    <text evidence="1">The sequence shown here is derived from an EMBL/GenBank/DDBJ whole genome shotgun (WGS) entry which is preliminary data.</text>
</comment>
<proteinExistence type="predicted"/>
<reference evidence="1 2" key="1">
    <citation type="submission" date="2020-08" db="EMBL/GenBank/DDBJ databases">
        <title>Genomic Encyclopedia of Type Strains, Phase IV (KMG-IV): sequencing the most valuable type-strain genomes for metagenomic binning, comparative biology and taxonomic classification.</title>
        <authorList>
            <person name="Goeker M."/>
        </authorList>
    </citation>
    <scope>NUCLEOTIDE SEQUENCE [LARGE SCALE GENOMIC DNA]</scope>
    <source>
        <strain evidence="1 2">DSM 102255</strain>
    </source>
</reference>
<gene>
    <name evidence="1" type="ORF">FHS92_002799</name>
</gene>